<keyword evidence="3" id="KW-0539">Nucleus</keyword>
<evidence type="ECO:0000256" key="2">
    <source>
        <dbReference type="ARBA" id="ARBA00023163"/>
    </source>
</evidence>
<accession>A0ABQ7W397</accession>
<feature type="region of interest" description="Disordered" evidence="4">
    <location>
        <begin position="56"/>
        <end position="86"/>
    </location>
</feature>
<keyword evidence="2" id="KW-0804">Transcription</keyword>
<gene>
    <name evidence="6" type="ORF">KY290_012207</name>
</gene>
<dbReference type="PANTHER" id="PTHR15348">
    <property type="entry name" value="AT-RICH INTERACTIVE DOMAIN-CONTAINING PROTEIN ARID DOMAIN- CONTAINING PROTEIN DEAD RINGER PROTEIN B-CELL REGULATOR OF IGH TRANSCRIPTION BRIGHT"/>
    <property type="match status" value="1"/>
</dbReference>
<sequence>MESFNFLLLFLLEVTCRGSWWVHAHLMAVSLQFNAPAGRIAIKDLNLPESGYQISASGRADRNANNMPKRAKSLKNTGSLKHQGQNEVEHPIKVVETVTYKQLDVQVVDVGPPVDSVKINVRETDDSFEVYVLVPGLLRNETGKEKLSCRKLDISSMDLKTISLLRFYLLITTA</sequence>
<proteinExistence type="predicted"/>
<name>A0ABQ7W397_SOLTU</name>
<evidence type="ECO:0000256" key="4">
    <source>
        <dbReference type="SAM" id="MobiDB-lite"/>
    </source>
</evidence>
<keyword evidence="7" id="KW-1185">Reference proteome</keyword>
<reference evidence="6 7" key="1">
    <citation type="journal article" date="2021" name="bioRxiv">
        <title>Chromosome-scale and haplotype-resolved genome assembly of a tetraploid potato cultivar.</title>
        <authorList>
            <person name="Sun H."/>
            <person name="Jiao W.-B."/>
            <person name="Krause K."/>
            <person name="Campoy J.A."/>
            <person name="Goel M."/>
            <person name="Folz-Donahue K."/>
            <person name="Kukat C."/>
            <person name="Huettel B."/>
            <person name="Schneeberger K."/>
        </authorList>
    </citation>
    <scope>NUCLEOTIDE SEQUENCE [LARGE SCALE GENOMIC DNA]</scope>
    <source>
        <strain evidence="6">SolTubOtavaFocal</strain>
        <tissue evidence="6">Leaves</tissue>
    </source>
</reference>
<dbReference type="InterPro" id="IPR045147">
    <property type="entry name" value="ARI3A/B/C"/>
</dbReference>
<evidence type="ECO:0000256" key="5">
    <source>
        <dbReference type="SAM" id="SignalP"/>
    </source>
</evidence>
<dbReference type="EMBL" id="JAIVGD010000005">
    <property type="protein sequence ID" value="KAH0775070.1"/>
    <property type="molecule type" value="Genomic_DNA"/>
</dbReference>
<feature type="chain" id="PRO_5046300296" evidence="5">
    <location>
        <begin position="19"/>
        <end position="174"/>
    </location>
</feature>
<keyword evidence="5" id="KW-0732">Signal</keyword>
<dbReference type="PANTHER" id="PTHR15348:SF22">
    <property type="entry name" value="ARID DOMAIN-CONTAINING PROTEIN"/>
    <property type="match status" value="1"/>
</dbReference>
<evidence type="ECO:0000256" key="3">
    <source>
        <dbReference type="ARBA" id="ARBA00023242"/>
    </source>
</evidence>
<dbReference type="Proteomes" id="UP000826656">
    <property type="component" value="Unassembled WGS sequence"/>
</dbReference>
<evidence type="ECO:0000313" key="7">
    <source>
        <dbReference type="Proteomes" id="UP000826656"/>
    </source>
</evidence>
<feature type="compositionally biased region" description="Polar residues" evidence="4">
    <location>
        <begin position="74"/>
        <end position="86"/>
    </location>
</feature>
<protein>
    <submittedName>
        <fullName evidence="6">Uncharacterized protein</fullName>
    </submittedName>
</protein>
<evidence type="ECO:0000256" key="1">
    <source>
        <dbReference type="ARBA" id="ARBA00023015"/>
    </source>
</evidence>
<comment type="caution">
    <text evidence="6">The sequence shown here is derived from an EMBL/GenBank/DDBJ whole genome shotgun (WGS) entry which is preliminary data.</text>
</comment>
<organism evidence="6 7">
    <name type="scientific">Solanum tuberosum</name>
    <name type="common">Potato</name>
    <dbReference type="NCBI Taxonomy" id="4113"/>
    <lineage>
        <taxon>Eukaryota</taxon>
        <taxon>Viridiplantae</taxon>
        <taxon>Streptophyta</taxon>
        <taxon>Embryophyta</taxon>
        <taxon>Tracheophyta</taxon>
        <taxon>Spermatophyta</taxon>
        <taxon>Magnoliopsida</taxon>
        <taxon>eudicotyledons</taxon>
        <taxon>Gunneridae</taxon>
        <taxon>Pentapetalae</taxon>
        <taxon>asterids</taxon>
        <taxon>lamiids</taxon>
        <taxon>Solanales</taxon>
        <taxon>Solanaceae</taxon>
        <taxon>Solanoideae</taxon>
        <taxon>Solaneae</taxon>
        <taxon>Solanum</taxon>
    </lineage>
</organism>
<feature type="signal peptide" evidence="5">
    <location>
        <begin position="1"/>
        <end position="18"/>
    </location>
</feature>
<keyword evidence="1" id="KW-0805">Transcription regulation</keyword>
<evidence type="ECO:0000313" key="6">
    <source>
        <dbReference type="EMBL" id="KAH0775070.1"/>
    </source>
</evidence>